<dbReference type="PROSITE" id="PS51198">
    <property type="entry name" value="UVRD_HELICASE_ATP_BIND"/>
    <property type="match status" value="1"/>
</dbReference>
<dbReference type="InterPro" id="IPR027417">
    <property type="entry name" value="P-loop_NTPase"/>
</dbReference>
<comment type="catalytic activity">
    <reaction evidence="6">
        <text>Couples ATP hydrolysis with the unwinding of duplex DNA by translocating in the 3'-5' direction.</text>
        <dbReference type="EC" id="5.6.2.4"/>
    </reaction>
</comment>
<dbReference type="PANTHER" id="PTHR11070">
    <property type="entry name" value="UVRD / RECB / PCRA DNA HELICASE FAMILY MEMBER"/>
    <property type="match status" value="1"/>
</dbReference>
<evidence type="ECO:0000259" key="11">
    <source>
        <dbReference type="PROSITE" id="PS51198"/>
    </source>
</evidence>
<dbReference type="GO" id="GO:0000725">
    <property type="term" value="P:recombinational repair"/>
    <property type="evidence" value="ECO:0007669"/>
    <property type="project" value="TreeGrafter"/>
</dbReference>
<dbReference type="KEGG" id="fil:BN1229_v1_1664"/>
<dbReference type="EC" id="5.6.2.4" evidence="7"/>
<gene>
    <name evidence="12" type="ORF">YBN1229_v1_1667</name>
</gene>
<sequence>MTNPEDRFDLCDKRRAILGDAGHMLVLGGPGSGKTTIALLKARRMVLERLQPAQSVLFLSFSNAAIRRILESAGSVLTRDVGRQVEIKTYHSFAWDILQSHGYLLSSQRTLGIVAAQDAAVIRAGLEDDEWLAEEDRLFQEDGRATYDQFAPRAADILERSAVVRDCFCSAHPLILVDEFQDTDEDQWRLVRALSKNSEIIALGDTEQRIYAWRKGVSPKRLNEFAETLGADTYDFQNENNRSPATGIAGYARGLLSPDVHLVLPDDIAFKRFRPGQFAIGLRAGLIKTWNETVKRTGHRDITVAVAARSRTMVRLISDALAQKLTLGVKEHGPVPHDVMFDQMQITLASRVIAYLLASQQNPRDERLAGALERISAVFRSSGKKTAIKTSDRLLGWAEKCRHGKVPSTKCVTALTAAFDAIDAAGFSGSPTDDWLLVRRALERADADELKRTGDHARYLRLLRRGSAIEDQLAELWKEAGTYAGAEAALDNAILLDQMTDSHREVSSISVMTMHQLKGREYDAVLLVEDQHRTFRGRDQEPPYMETRRLLQVSLTRARHFAYVLSATKNATLDVLFED</sequence>
<evidence type="ECO:0000256" key="6">
    <source>
        <dbReference type="ARBA" id="ARBA00034617"/>
    </source>
</evidence>
<dbReference type="InterPro" id="IPR014017">
    <property type="entry name" value="DNA_helicase_UvrD-like_C"/>
</dbReference>
<dbReference type="Proteomes" id="UP000033187">
    <property type="component" value="Chromosome 1"/>
</dbReference>
<keyword evidence="1 10" id="KW-0547">Nucleotide-binding</keyword>
<keyword evidence="2 10" id="KW-0378">Hydrolase</keyword>
<evidence type="ECO:0000256" key="4">
    <source>
        <dbReference type="ARBA" id="ARBA00022840"/>
    </source>
</evidence>
<feature type="binding site" evidence="10">
    <location>
        <begin position="28"/>
        <end position="35"/>
    </location>
    <ligand>
        <name>ATP</name>
        <dbReference type="ChEBI" id="CHEBI:30616"/>
    </ligand>
</feature>
<dbReference type="PANTHER" id="PTHR11070:SF2">
    <property type="entry name" value="ATP-DEPENDENT DNA HELICASE SRS2"/>
    <property type="match status" value="1"/>
</dbReference>
<dbReference type="CDD" id="cd17932">
    <property type="entry name" value="DEXQc_UvrD"/>
    <property type="match status" value="1"/>
</dbReference>
<dbReference type="OrthoDB" id="5461146at2"/>
<dbReference type="AlphaFoldDB" id="A0A0D6JDY0"/>
<evidence type="ECO:0000256" key="9">
    <source>
        <dbReference type="ARBA" id="ARBA00048988"/>
    </source>
</evidence>
<keyword evidence="13" id="KW-1185">Reference proteome</keyword>
<evidence type="ECO:0000313" key="12">
    <source>
        <dbReference type="EMBL" id="CPR18342.1"/>
    </source>
</evidence>
<evidence type="ECO:0000256" key="3">
    <source>
        <dbReference type="ARBA" id="ARBA00022806"/>
    </source>
</evidence>
<dbReference type="SUPFAM" id="SSF52540">
    <property type="entry name" value="P-loop containing nucleoside triphosphate hydrolases"/>
    <property type="match status" value="1"/>
</dbReference>
<evidence type="ECO:0000256" key="2">
    <source>
        <dbReference type="ARBA" id="ARBA00022801"/>
    </source>
</evidence>
<dbReference type="KEGG" id="fiy:BN1229_v1_1667"/>
<dbReference type="EMBL" id="LN829119">
    <property type="protein sequence ID" value="CPR18342.1"/>
    <property type="molecule type" value="Genomic_DNA"/>
</dbReference>
<organism evidence="12 13">
    <name type="scientific">Candidatus Filomicrobium marinum</name>
    <dbReference type="NCBI Taxonomy" id="1608628"/>
    <lineage>
        <taxon>Bacteria</taxon>
        <taxon>Pseudomonadati</taxon>
        <taxon>Pseudomonadota</taxon>
        <taxon>Alphaproteobacteria</taxon>
        <taxon>Hyphomicrobiales</taxon>
        <taxon>Hyphomicrobiaceae</taxon>
        <taxon>Filomicrobium</taxon>
    </lineage>
</organism>
<proteinExistence type="predicted"/>
<dbReference type="RefSeq" id="WP_046477810.1">
    <property type="nucleotide sequence ID" value="NZ_LN829118.1"/>
</dbReference>
<reference evidence="13" key="1">
    <citation type="submission" date="2015-02" db="EMBL/GenBank/DDBJ databases">
        <authorList>
            <person name="Chooi Y.-H."/>
        </authorList>
    </citation>
    <scope>NUCLEOTIDE SEQUENCE [LARGE SCALE GENOMIC DNA]</scope>
    <source>
        <strain evidence="13">strain Y</strain>
    </source>
</reference>
<dbReference type="GO" id="GO:0043138">
    <property type="term" value="F:3'-5' DNA helicase activity"/>
    <property type="evidence" value="ECO:0007669"/>
    <property type="project" value="UniProtKB-EC"/>
</dbReference>
<dbReference type="InterPro" id="IPR014016">
    <property type="entry name" value="UvrD-like_ATP-bd"/>
</dbReference>
<evidence type="ECO:0000256" key="1">
    <source>
        <dbReference type="ARBA" id="ARBA00022741"/>
    </source>
</evidence>
<comment type="catalytic activity">
    <reaction evidence="9">
        <text>ATP + H2O = ADP + phosphate + H(+)</text>
        <dbReference type="Rhea" id="RHEA:13065"/>
        <dbReference type="ChEBI" id="CHEBI:15377"/>
        <dbReference type="ChEBI" id="CHEBI:15378"/>
        <dbReference type="ChEBI" id="CHEBI:30616"/>
        <dbReference type="ChEBI" id="CHEBI:43474"/>
        <dbReference type="ChEBI" id="CHEBI:456216"/>
        <dbReference type="EC" id="5.6.2.4"/>
    </reaction>
</comment>
<dbReference type="InterPro" id="IPR000212">
    <property type="entry name" value="DNA_helicase_UvrD/REP"/>
</dbReference>
<protein>
    <recommendedName>
        <fullName evidence="7">DNA 3'-5' helicase</fullName>
        <ecNumber evidence="7">5.6.2.4</ecNumber>
    </recommendedName>
    <alternativeName>
        <fullName evidence="8">DNA 3'-5' helicase II</fullName>
    </alternativeName>
</protein>
<dbReference type="GO" id="GO:0005524">
    <property type="term" value="F:ATP binding"/>
    <property type="evidence" value="ECO:0007669"/>
    <property type="project" value="UniProtKB-UniRule"/>
</dbReference>
<accession>A0A0D6JDY0</accession>
<dbReference type="Pfam" id="PF13361">
    <property type="entry name" value="UvrD_C"/>
    <property type="match status" value="1"/>
</dbReference>
<dbReference type="Pfam" id="PF13245">
    <property type="entry name" value="AAA_19"/>
    <property type="match status" value="1"/>
</dbReference>
<evidence type="ECO:0000313" key="13">
    <source>
        <dbReference type="Proteomes" id="UP000033187"/>
    </source>
</evidence>
<dbReference type="GO" id="GO:0016887">
    <property type="term" value="F:ATP hydrolysis activity"/>
    <property type="evidence" value="ECO:0007669"/>
    <property type="project" value="RHEA"/>
</dbReference>
<keyword evidence="5" id="KW-0413">Isomerase</keyword>
<evidence type="ECO:0000256" key="5">
    <source>
        <dbReference type="ARBA" id="ARBA00023235"/>
    </source>
</evidence>
<evidence type="ECO:0000256" key="8">
    <source>
        <dbReference type="ARBA" id="ARBA00034923"/>
    </source>
</evidence>
<name>A0A0D6JDY0_9HYPH</name>
<evidence type="ECO:0000256" key="7">
    <source>
        <dbReference type="ARBA" id="ARBA00034808"/>
    </source>
</evidence>
<keyword evidence="3 10" id="KW-0347">Helicase</keyword>
<dbReference type="GO" id="GO:0003677">
    <property type="term" value="F:DNA binding"/>
    <property type="evidence" value="ECO:0007669"/>
    <property type="project" value="InterPro"/>
</dbReference>
<keyword evidence="4 10" id="KW-0067">ATP-binding</keyword>
<evidence type="ECO:0000256" key="10">
    <source>
        <dbReference type="PROSITE-ProRule" id="PRU00560"/>
    </source>
</evidence>
<dbReference type="Gene3D" id="3.40.50.300">
    <property type="entry name" value="P-loop containing nucleotide triphosphate hydrolases"/>
    <property type="match status" value="2"/>
</dbReference>
<feature type="domain" description="UvrD-like helicase ATP-binding" evidence="11">
    <location>
        <begin position="7"/>
        <end position="244"/>
    </location>
</feature>